<reference evidence="5" key="1">
    <citation type="journal article" date="2023" name="Mol. Phylogenet. Evol.">
        <title>Genome-scale phylogeny and comparative genomics of the fungal order Sordariales.</title>
        <authorList>
            <person name="Hensen N."/>
            <person name="Bonometti L."/>
            <person name="Westerberg I."/>
            <person name="Brannstrom I.O."/>
            <person name="Guillou S."/>
            <person name="Cros-Aarteil S."/>
            <person name="Calhoun S."/>
            <person name="Haridas S."/>
            <person name="Kuo A."/>
            <person name="Mondo S."/>
            <person name="Pangilinan J."/>
            <person name="Riley R."/>
            <person name="LaButti K."/>
            <person name="Andreopoulos B."/>
            <person name="Lipzen A."/>
            <person name="Chen C."/>
            <person name="Yan M."/>
            <person name="Daum C."/>
            <person name="Ng V."/>
            <person name="Clum A."/>
            <person name="Steindorff A."/>
            <person name="Ohm R.A."/>
            <person name="Martin F."/>
            <person name="Silar P."/>
            <person name="Natvig D.O."/>
            <person name="Lalanne C."/>
            <person name="Gautier V."/>
            <person name="Ament-Velasquez S.L."/>
            <person name="Kruys A."/>
            <person name="Hutchinson M.I."/>
            <person name="Powell A.J."/>
            <person name="Barry K."/>
            <person name="Miller A.N."/>
            <person name="Grigoriev I.V."/>
            <person name="Debuchy R."/>
            <person name="Gladieux P."/>
            <person name="Hiltunen Thoren M."/>
            <person name="Johannesson H."/>
        </authorList>
    </citation>
    <scope>NUCLEOTIDE SEQUENCE</scope>
    <source>
        <strain evidence="5">CBS 232.78</strain>
    </source>
</reference>
<accession>A0AAE0U7Z9</accession>
<protein>
    <submittedName>
        <fullName evidence="5">Galactosyl transferase gma12 mnn10 family protein</fullName>
    </submittedName>
</protein>
<reference evidence="5" key="2">
    <citation type="submission" date="2023-06" db="EMBL/GenBank/DDBJ databases">
        <authorList>
            <consortium name="Lawrence Berkeley National Laboratory"/>
            <person name="Haridas S."/>
            <person name="Hensen N."/>
            <person name="Bonometti L."/>
            <person name="Westerberg I."/>
            <person name="Brannstrom I.O."/>
            <person name="Guillou S."/>
            <person name="Cros-Aarteil S."/>
            <person name="Calhoun S."/>
            <person name="Kuo A."/>
            <person name="Mondo S."/>
            <person name="Pangilinan J."/>
            <person name="Riley R."/>
            <person name="LaButti K."/>
            <person name="Andreopoulos B."/>
            <person name="Lipzen A."/>
            <person name="Chen C."/>
            <person name="Yanf M."/>
            <person name="Daum C."/>
            <person name="Ng V."/>
            <person name="Clum A."/>
            <person name="Steindorff A."/>
            <person name="Ohm R."/>
            <person name="Martin F."/>
            <person name="Silar P."/>
            <person name="Natvig D."/>
            <person name="Lalanne C."/>
            <person name="Gautier V."/>
            <person name="Ament-velasquez S.L."/>
            <person name="Kruys A."/>
            <person name="Hutchinson M.I."/>
            <person name="Powell A.J."/>
            <person name="Barry K."/>
            <person name="Miller A.N."/>
            <person name="Grigoriev I.V."/>
            <person name="Debuchy R."/>
            <person name="Gladieux P."/>
            <person name="Thoren M.H."/>
            <person name="Johannesson H."/>
        </authorList>
    </citation>
    <scope>NUCLEOTIDE SEQUENCE</scope>
    <source>
        <strain evidence="5">CBS 232.78</strain>
    </source>
</reference>
<organism evidence="5 6">
    <name type="scientific">Podospora didyma</name>
    <dbReference type="NCBI Taxonomy" id="330526"/>
    <lineage>
        <taxon>Eukaryota</taxon>
        <taxon>Fungi</taxon>
        <taxon>Dikarya</taxon>
        <taxon>Ascomycota</taxon>
        <taxon>Pezizomycotina</taxon>
        <taxon>Sordariomycetes</taxon>
        <taxon>Sordariomycetidae</taxon>
        <taxon>Sordariales</taxon>
        <taxon>Podosporaceae</taxon>
        <taxon>Podospora</taxon>
    </lineage>
</organism>
<dbReference type="FunFam" id="3.90.550.10:FF:000237">
    <property type="entry name" value="WGS project CABT00000000 data, contig 2.1"/>
    <property type="match status" value="1"/>
</dbReference>
<comment type="caution">
    <text evidence="5">The sequence shown here is derived from an EMBL/GenBank/DDBJ whole genome shotgun (WGS) entry which is preliminary data.</text>
</comment>
<keyword evidence="3 5" id="KW-0808">Transferase</keyword>
<comment type="similarity">
    <text evidence="1">Belongs to the glycosyltransferase 34 family.</text>
</comment>
<sequence length="517" mass="59162">MIIPTIRRPARVASVLAVLFTVWLFLFAHSFPGYQLPTDLLQRTANHRPAFWSSTKKAGSGATSRIAKVTVAANKLDSDVIHRALLTHERHNALHGYQHHIAYQEAVSGLIENDRQRRPRGAWTKPAYLLSILVSELQKPEEERLEWVFWFDADTVIMNYETPLEIFLPPANATGVENVDLVITSNWDGLNSGVFALRVNHWSVSFLSAVLAYPIYRSDRLATDRFRDQSAFQFLLQNKTHSPLATAPMRSKDHWVEVPMRWFNSLPVNNAFYKNGTWLFGKNMTSAMFDNGTTKVFDDGHGGAARPWKIMQGDMVVHFAGTSHVRDSWMEPWVERSEAALPQWNNATHLIPLKEQISEFWAKTDEQMEAERKKYAAEEEKRKKEQKEKDKLEQEKKATEKAKKEKEEKDKKEKERVEKEKLKKEKKEKVLLDAKKKELQEKQQEHAKLDDEERSAGEVLLVDTSFAKTDAQPSEAKTPAAKEETEVAREEAAAAAPPVPRFALSNQTTPATPLQRR</sequence>
<dbReference type="Pfam" id="PF05637">
    <property type="entry name" value="Glyco_transf_34"/>
    <property type="match status" value="1"/>
</dbReference>
<dbReference type="Gene3D" id="3.90.550.10">
    <property type="entry name" value="Spore Coat Polysaccharide Biosynthesis Protein SpsA, Chain A"/>
    <property type="match status" value="1"/>
</dbReference>
<evidence type="ECO:0000313" key="6">
    <source>
        <dbReference type="Proteomes" id="UP001285441"/>
    </source>
</evidence>
<dbReference type="Proteomes" id="UP001285441">
    <property type="component" value="Unassembled WGS sequence"/>
</dbReference>
<keyword evidence="2" id="KW-0328">Glycosyltransferase</keyword>
<evidence type="ECO:0000256" key="1">
    <source>
        <dbReference type="ARBA" id="ARBA00005664"/>
    </source>
</evidence>
<feature type="region of interest" description="Disordered" evidence="4">
    <location>
        <begin position="372"/>
        <end position="517"/>
    </location>
</feature>
<dbReference type="GO" id="GO:0000139">
    <property type="term" value="C:Golgi membrane"/>
    <property type="evidence" value="ECO:0007669"/>
    <property type="project" value="TreeGrafter"/>
</dbReference>
<gene>
    <name evidence="5" type="ORF">B0H63DRAFT_31481</name>
</gene>
<evidence type="ECO:0000256" key="3">
    <source>
        <dbReference type="ARBA" id="ARBA00022679"/>
    </source>
</evidence>
<dbReference type="PANTHER" id="PTHR31306">
    <property type="entry name" value="ALPHA-1,6-MANNOSYLTRANSFERASE MNN11-RELATED"/>
    <property type="match status" value="1"/>
</dbReference>
<feature type="compositionally biased region" description="Basic and acidic residues" evidence="4">
    <location>
        <begin position="480"/>
        <end position="492"/>
    </location>
</feature>
<feature type="compositionally biased region" description="Polar residues" evidence="4">
    <location>
        <begin position="504"/>
        <end position="517"/>
    </location>
</feature>
<feature type="compositionally biased region" description="Basic and acidic residues" evidence="4">
    <location>
        <begin position="372"/>
        <end position="456"/>
    </location>
</feature>
<dbReference type="PANTHER" id="PTHR31306:SF8">
    <property type="entry name" value="GLYCOSYLTRANSFERASE FAMILY 34 PROTEIN"/>
    <property type="match status" value="1"/>
</dbReference>
<proteinExistence type="inferred from homology"/>
<dbReference type="GO" id="GO:0016757">
    <property type="term" value="F:glycosyltransferase activity"/>
    <property type="evidence" value="ECO:0007669"/>
    <property type="project" value="UniProtKB-KW"/>
</dbReference>
<name>A0AAE0U7Z9_9PEZI</name>
<dbReference type="AlphaFoldDB" id="A0AAE0U7Z9"/>
<dbReference type="GO" id="GO:0006487">
    <property type="term" value="P:protein N-linked glycosylation"/>
    <property type="evidence" value="ECO:0007669"/>
    <property type="project" value="TreeGrafter"/>
</dbReference>
<dbReference type="InterPro" id="IPR008630">
    <property type="entry name" value="Glyco_trans_34"/>
</dbReference>
<dbReference type="EMBL" id="JAULSW010000001">
    <property type="protein sequence ID" value="KAK3393970.1"/>
    <property type="molecule type" value="Genomic_DNA"/>
</dbReference>
<dbReference type="SUPFAM" id="SSF53448">
    <property type="entry name" value="Nucleotide-diphospho-sugar transferases"/>
    <property type="match status" value="1"/>
</dbReference>
<evidence type="ECO:0000313" key="5">
    <source>
        <dbReference type="EMBL" id="KAK3393970.1"/>
    </source>
</evidence>
<evidence type="ECO:0000256" key="4">
    <source>
        <dbReference type="SAM" id="MobiDB-lite"/>
    </source>
</evidence>
<keyword evidence="6" id="KW-1185">Reference proteome</keyword>
<evidence type="ECO:0000256" key="2">
    <source>
        <dbReference type="ARBA" id="ARBA00022676"/>
    </source>
</evidence>
<dbReference type="InterPro" id="IPR029044">
    <property type="entry name" value="Nucleotide-diphossugar_trans"/>
</dbReference>